<feature type="binding site" evidence="9">
    <location>
        <position position="98"/>
    </location>
    <ligand>
        <name>ATP</name>
        <dbReference type="ChEBI" id="CHEBI:30616"/>
    </ligand>
</feature>
<evidence type="ECO:0000256" key="3">
    <source>
        <dbReference type="ARBA" id="ARBA00022679"/>
    </source>
</evidence>
<dbReference type="PROSITE" id="PS00108">
    <property type="entry name" value="PROTEIN_KINASE_ST"/>
    <property type="match status" value="1"/>
</dbReference>
<dbReference type="InterPro" id="IPR017441">
    <property type="entry name" value="Protein_kinase_ATP_BS"/>
</dbReference>
<dbReference type="InterPro" id="IPR011009">
    <property type="entry name" value="Kinase-like_dom_sf"/>
</dbReference>
<dbReference type="PANTHER" id="PTHR45998:SF2">
    <property type="entry name" value="SERINE_THREONINE-PROTEIN KINASE 16"/>
    <property type="match status" value="1"/>
</dbReference>
<dbReference type="GO" id="GO:0032889">
    <property type="term" value="P:regulation of vacuole fusion, non-autophagic"/>
    <property type="evidence" value="ECO:0007669"/>
    <property type="project" value="TreeGrafter"/>
</dbReference>
<accession>A0A8H7DJI4</accession>
<evidence type="ECO:0000256" key="9">
    <source>
        <dbReference type="PROSITE-ProRule" id="PRU10141"/>
    </source>
</evidence>
<evidence type="ECO:0000313" key="13">
    <source>
        <dbReference type="EMBL" id="KAF7374623.1"/>
    </source>
</evidence>
<name>A0A8H7DJI4_9AGAR</name>
<dbReference type="GO" id="GO:0005773">
    <property type="term" value="C:vacuole"/>
    <property type="evidence" value="ECO:0007669"/>
    <property type="project" value="GOC"/>
</dbReference>
<keyword evidence="4 9" id="KW-0547">Nucleotide-binding</keyword>
<dbReference type="GO" id="GO:0004674">
    <property type="term" value="F:protein serine/threonine kinase activity"/>
    <property type="evidence" value="ECO:0007669"/>
    <property type="project" value="UniProtKB-KW"/>
</dbReference>
<keyword evidence="3" id="KW-0808">Transferase</keyword>
<comment type="caution">
    <text evidence="13">The sequence shown here is derived from an EMBL/GenBank/DDBJ whole genome shotgun (WGS) entry which is preliminary data.</text>
</comment>
<keyword evidence="5 13" id="KW-0418">Kinase</keyword>
<dbReference type="GO" id="GO:0005524">
    <property type="term" value="F:ATP binding"/>
    <property type="evidence" value="ECO:0007669"/>
    <property type="project" value="UniProtKB-UniRule"/>
</dbReference>
<evidence type="ECO:0000256" key="2">
    <source>
        <dbReference type="ARBA" id="ARBA00022527"/>
    </source>
</evidence>
<evidence type="ECO:0000256" key="6">
    <source>
        <dbReference type="ARBA" id="ARBA00022840"/>
    </source>
</evidence>
<organism evidence="13 14">
    <name type="scientific">Mycena sanguinolenta</name>
    <dbReference type="NCBI Taxonomy" id="230812"/>
    <lineage>
        <taxon>Eukaryota</taxon>
        <taxon>Fungi</taxon>
        <taxon>Dikarya</taxon>
        <taxon>Basidiomycota</taxon>
        <taxon>Agaricomycotina</taxon>
        <taxon>Agaricomycetes</taxon>
        <taxon>Agaricomycetidae</taxon>
        <taxon>Agaricales</taxon>
        <taxon>Marasmiineae</taxon>
        <taxon>Mycenaceae</taxon>
        <taxon>Mycena</taxon>
    </lineage>
</organism>
<dbReference type="SUPFAM" id="SSF56112">
    <property type="entry name" value="Protein kinase-like (PK-like)"/>
    <property type="match status" value="2"/>
</dbReference>
<dbReference type="Gene3D" id="1.10.510.10">
    <property type="entry name" value="Transferase(Phosphotransferase) domain 1"/>
    <property type="match status" value="2"/>
</dbReference>
<evidence type="ECO:0000256" key="10">
    <source>
        <dbReference type="RuleBase" id="RU000304"/>
    </source>
</evidence>
<dbReference type="GO" id="GO:0006624">
    <property type="term" value="P:vacuolar protein processing"/>
    <property type="evidence" value="ECO:0007669"/>
    <property type="project" value="TreeGrafter"/>
</dbReference>
<dbReference type="GO" id="GO:0005794">
    <property type="term" value="C:Golgi apparatus"/>
    <property type="evidence" value="ECO:0007669"/>
    <property type="project" value="TreeGrafter"/>
</dbReference>
<keyword evidence="14" id="KW-1185">Reference proteome</keyword>
<keyword evidence="6 9" id="KW-0067">ATP-binding</keyword>
<evidence type="ECO:0000256" key="7">
    <source>
        <dbReference type="ARBA" id="ARBA00047899"/>
    </source>
</evidence>
<sequence length="468" mass="51507">MPNCVTVITALSQPSSQIPSLVSHFSSAMSGGLLRAFDNLKDQAKDAIWALSSCLCQQSAKVKINSRTFKINKVLGEGGFSFVYLAQDEHSGRQFALKKIRCPTGAEGVKEAMREVEAMRRFKCVCFPLLGTTDTLLSTPPDIQISFVFWIPPLCRTPTVMGKSCTFFLPLYKRGNIQDAINANVVNGTHFPEQEMVRLFKGTCEAIRAMHTYRAPIGATLPKGGAGSSSGAAPKQNQQRQQHHDDDEDDDERFPQPEGDGEDGYSYESASVPLVTRKRVEEGDSVFPGDEELGRIQEQAQHTGATELVPYAHRDLKPGNIMIADDGSPVVMDFGSTIKARVEIANRSQALVQQDIAAEQSTMAYRAPELYDVKTDTTLDEKVDIWSLGCTLFAMAYSHSPFENTQITEQGGSIAMAVLNAQYKHPANSAYSQGFKDLVDSMLKVDPKERPDIHKVIEMTDRVLQSLA</sequence>
<dbReference type="Proteomes" id="UP000623467">
    <property type="component" value="Unassembled WGS sequence"/>
</dbReference>
<dbReference type="AlphaFoldDB" id="A0A8H7DJI4"/>
<evidence type="ECO:0000256" key="11">
    <source>
        <dbReference type="SAM" id="MobiDB-lite"/>
    </source>
</evidence>
<protein>
    <recommendedName>
        <fullName evidence="1">non-specific serine/threonine protein kinase</fullName>
        <ecNumber evidence="1">2.7.11.1</ecNumber>
    </recommendedName>
</protein>
<dbReference type="InterPro" id="IPR052239">
    <property type="entry name" value="Ser/Thr-specific_kinases"/>
</dbReference>
<evidence type="ECO:0000313" key="14">
    <source>
        <dbReference type="Proteomes" id="UP000623467"/>
    </source>
</evidence>
<comment type="catalytic activity">
    <reaction evidence="7">
        <text>L-threonyl-[protein] + ATP = O-phospho-L-threonyl-[protein] + ADP + H(+)</text>
        <dbReference type="Rhea" id="RHEA:46608"/>
        <dbReference type="Rhea" id="RHEA-COMP:11060"/>
        <dbReference type="Rhea" id="RHEA-COMP:11605"/>
        <dbReference type="ChEBI" id="CHEBI:15378"/>
        <dbReference type="ChEBI" id="CHEBI:30013"/>
        <dbReference type="ChEBI" id="CHEBI:30616"/>
        <dbReference type="ChEBI" id="CHEBI:61977"/>
        <dbReference type="ChEBI" id="CHEBI:456216"/>
        <dbReference type="EC" id="2.7.11.1"/>
    </reaction>
</comment>
<proteinExistence type="inferred from homology"/>
<feature type="region of interest" description="Disordered" evidence="11">
    <location>
        <begin position="220"/>
        <end position="289"/>
    </location>
</feature>
<comment type="catalytic activity">
    <reaction evidence="8">
        <text>L-seryl-[protein] + ATP = O-phospho-L-seryl-[protein] + ADP + H(+)</text>
        <dbReference type="Rhea" id="RHEA:17989"/>
        <dbReference type="Rhea" id="RHEA-COMP:9863"/>
        <dbReference type="Rhea" id="RHEA-COMP:11604"/>
        <dbReference type="ChEBI" id="CHEBI:15378"/>
        <dbReference type="ChEBI" id="CHEBI:29999"/>
        <dbReference type="ChEBI" id="CHEBI:30616"/>
        <dbReference type="ChEBI" id="CHEBI:83421"/>
        <dbReference type="ChEBI" id="CHEBI:456216"/>
        <dbReference type="EC" id="2.7.11.1"/>
    </reaction>
</comment>
<dbReference type="InterPro" id="IPR000719">
    <property type="entry name" value="Prot_kinase_dom"/>
</dbReference>
<gene>
    <name evidence="13" type="ORF">MSAN_00347100</name>
</gene>
<feature type="domain" description="Protein kinase" evidence="12">
    <location>
        <begin position="69"/>
        <end position="464"/>
    </location>
</feature>
<dbReference type="EMBL" id="JACAZH010000002">
    <property type="protein sequence ID" value="KAF7374623.1"/>
    <property type="molecule type" value="Genomic_DNA"/>
</dbReference>
<dbReference type="Pfam" id="PF00069">
    <property type="entry name" value="Pkinase"/>
    <property type="match status" value="1"/>
</dbReference>
<dbReference type="EC" id="2.7.11.1" evidence="1"/>
<evidence type="ECO:0000256" key="1">
    <source>
        <dbReference type="ARBA" id="ARBA00012513"/>
    </source>
</evidence>
<evidence type="ECO:0000256" key="5">
    <source>
        <dbReference type="ARBA" id="ARBA00022777"/>
    </source>
</evidence>
<dbReference type="OrthoDB" id="248923at2759"/>
<dbReference type="SMART" id="SM00220">
    <property type="entry name" value="S_TKc"/>
    <property type="match status" value="1"/>
</dbReference>
<dbReference type="InterPro" id="IPR008271">
    <property type="entry name" value="Ser/Thr_kinase_AS"/>
</dbReference>
<evidence type="ECO:0000259" key="12">
    <source>
        <dbReference type="PROSITE" id="PS50011"/>
    </source>
</evidence>
<dbReference type="PROSITE" id="PS00107">
    <property type="entry name" value="PROTEIN_KINASE_ATP"/>
    <property type="match status" value="1"/>
</dbReference>
<evidence type="ECO:0000256" key="8">
    <source>
        <dbReference type="ARBA" id="ARBA00048679"/>
    </source>
</evidence>
<keyword evidence="2 10" id="KW-0723">Serine/threonine-protein kinase</keyword>
<reference evidence="13" key="1">
    <citation type="submission" date="2020-05" db="EMBL/GenBank/DDBJ databases">
        <title>Mycena genomes resolve the evolution of fungal bioluminescence.</title>
        <authorList>
            <person name="Tsai I.J."/>
        </authorList>
    </citation>
    <scope>NUCLEOTIDE SEQUENCE</scope>
    <source>
        <strain evidence="13">160909Yilan</strain>
    </source>
</reference>
<evidence type="ECO:0000256" key="4">
    <source>
        <dbReference type="ARBA" id="ARBA00022741"/>
    </source>
</evidence>
<comment type="similarity">
    <text evidence="10">Belongs to the protein kinase superfamily.</text>
</comment>
<dbReference type="PANTHER" id="PTHR45998">
    <property type="entry name" value="SERINE/THREONINE-PROTEIN KINASE 16"/>
    <property type="match status" value="1"/>
</dbReference>
<dbReference type="PROSITE" id="PS50011">
    <property type="entry name" value="PROTEIN_KINASE_DOM"/>
    <property type="match status" value="1"/>
</dbReference>